<evidence type="ECO:0000256" key="1">
    <source>
        <dbReference type="SAM" id="MobiDB-lite"/>
    </source>
</evidence>
<dbReference type="InterPro" id="IPR036465">
    <property type="entry name" value="vWFA_dom_sf"/>
</dbReference>
<name>A0ABW4SCJ5_9BACL</name>
<evidence type="ECO:0000313" key="3">
    <source>
        <dbReference type="EMBL" id="MFD1926517.1"/>
    </source>
</evidence>
<feature type="domain" description="VWFA" evidence="2">
    <location>
        <begin position="321"/>
        <end position="483"/>
    </location>
</feature>
<evidence type="ECO:0000259" key="2">
    <source>
        <dbReference type="SMART" id="SM00327"/>
    </source>
</evidence>
<feature type="region of interest" description="Disordered" evidence="1">
    <location>
        <begin position="140"/>
        <end position="159"/>
    </location>
</feature>
<reference evidence="4" key="1">
    <citation type="journal article" date="2019" name="Int. J. Syst. Evol. Microbiol.">
        <title>The Global Catalogue of Microorganisms (GCM) 10K type strain sequencing project: providing services to taxonomists for standard genome sequencing and annotation.</title>
        <authorList>
            <consortium name="The Broad Institute Genomics Platform"/>
            <consortium name="The Broad Institute Genome Sequencing Center for Infectious Disease"/>
            <person name="Wu L."/>
            <person name="Ma J."/>
        </authorList>
    </citation>
    <scope>NUCLEOTIDE SEQUENCE [LARGE SCALE GENOMIC DNA]</scope>
    <source>
        <strain evidence="4">CGMCC 4.7177</strain>
    </source>
</reference>
<dbReference type="EMBL" id="JBHUGI010000002">
    <property type="protein sequence ID" value="MFD1926517.1"/>
    <property type="molecule type" value="Genomic_DNA"/>
</dbReference>
<dbReference type="SUPFAM" id="SSF53300">
    <property type="entry name" value="vWA-like"/>
    <property type="match status" value="1"/>
</dbReference>
<accession>A0ABW4SCJ5</accession>
<dbReference type="Proteomes" id="UP001597218">
    <property type="component" value="Unassembled WGS sequence"/>
</dbReference>
<dbReference type="Gene3D" id="3.40.50.410">
    <property type="entry name" value="von Willebrand factor, type A domain"/>
    <property type="match status" value="1"/>
</dbReference>
<feature type="compositionally biased region" description="Polar residues" evidence="1">
    <location>
        <begin position="140"/>
        <end position="153"/>
    </location>
</feature>
<dbReference type="SMART" id="SM00327">
    <property type="entry name" value="VWA"/>
    <property type="match status" value="1"/>
</dbReference>
<gene>
    <name evidence="3" type="ORF">ACFSFY_00320</name>
</gene>
<dbReference type="RefSeq" id="WP_381535176.1">
    <property type="nucleotide sequence ID" value="NZ_JBHUGI010000002.1"/>
</dbReference>
<dbReference type="InterPro" id="IPR002035">
    <property type="entry name" value="VWF_A"/>
</dbReference>
<dbReference type="InterPro" id="IPR008912">
    <property type="entry name" value="Uncharacterised_CoxE"/>
</dbReference>
<organism evidence="3 4">
    <name type="scientific">Sporosarcina siberiensis</name>
    <dbReference type="NCBI Taxonomy" id="1365606"/>
    <lineage>
        <taxon>Bacteria</taxon>
        <taxon>Bacillati</taxon>
        <taxon>Bacillota</taxon>
        <taxon>Bacilli</taxon>
        <taxon>Bacillales</taxon>
        <taxon>Caryophanaceae</taxon>
        <taxon>Sporosarcina</taxon>
    </lineage>
</organism>
<feature type="region of interest" description="Disordered" evidence="1">
    <location>
        <begin position="184"/>
        <end position="220"/>
    </location>
</feature>
<sequence length="483" mass="54847">MFLLELAKAKSGNQSVLNTDAFDKRRFNEIYSMSQSLQKLKVEGELPIFEPLLADIWASLYKMKPELTEGDIPEDLQVNKSFMEKIMNDDSFESYRKFTRLDDLSSAIGTVKFGEKTNDWLIDQKKKDEDLQNKMQEIQAMQRQLQKQDQQNGAGKGSKELEEDLKDAMSDLGDQLQQTLQNNSHSFSEAMSQAMQETKQTKDSLKSLLGGTSAGSGDAELKKVPLRDQISLAEKIASNKQMKEIADWAGRFKQIARKKQKSKHSDSMERSGVTLGNDIERLLPMELGLYTHPITKNDFLRRFVEGQTMQYEQKGHEVLGKGPIVLCLDQSGSMHKLDTQSKGFTLALMSIARKQKRDFCLILFSTRTKIFKYERGKIKSSDMINLAKTFLGGGTDFALPLERAMNVINESRFKQADVVFVTDGEDRVKDSFLEVFNKKKKEKEFNVLSLTIGSNTRTVKQFSDKVVQVKDFDDAGSFTAFEI</sequence>
<dbReference type="PANTHER" id="PTHR36846:SF1">
    <property type="entry name" value="PROTEIN VIAA"/>
    <property type="match status" value="1"/>
</dbReference>
<protein>
    <submittedName>
        <fullName evidence="3">VWA domain-containing protein</fullName>
    </submittedName>
</protein>
<evidence type="ECO:0000313" key="4">
    <source>
        <dbReference type="Proteomes" id="UP001597218"/>
    </source>
</evidence>
<feature type="compositionally biased region" description="Polar residues" evidence="1">
    <location>
        <begin position="184"/>
        <end position="198"/>
    </location>
</feature>
<comment type="caution">
    <text evidence="3">The sequence shown here is derived from an EMBL/GenBank/DDBJ whole genome shotgun (WGS) entry which is preliminary data.</text>
</comment>
<dbReference type="PANTHER" id="PTHR36846">
    <property type="entry name" value="PROTEIN VIAA"/>
    <property type="match status" value="1"/>
</dbReference>
<proteinExistence type="predicted"/>
<keyword evidence="4" id="KW-1185">Reference proteome</keyword>
<dbReference type="Pfam" id="PF05762">
    <property type="entry name" value="VWA_CoxE"/>
    <property type="match status" value="1"/>
</dbReference>